<dbReference type="EMBL" id="JACGCM010001948">
    <property type="protein sequence ID" value="KAF6147026.1"/>
    <property type="molecule type" value="Genomic_DNA"/>
</dbReference>
<comment type="caution">
    <text evidence="3">The sequence shown here is derived from an EMBL/GenBank/DDBJ whole genome shotgun (WGS) entry which is preliminary data.</text>
</comment>
<dbReference type="Proteomes" id="UP000541444">
    <property type="component" value="Unassembled WGS sequence"/>
</dbReference>
<feature type="coiled-coil region" evidence="1">
    <location>
        <begin position="59"/>
        <end position="93"/>
    </location>
</feature>
<feature type="region of interest" description="Disordered" evidence="2">
    <location>
        <begin position="32"/>
        <end position="56"/>
    </location>
</feature>
<keyword evidence="1" id="KW-0175">Coiled coil</keyword>
<evidence type="ECO:0000313" key="3">
    <source>
        <dbReference type="EMBL" id="KAF6147026.1"/>
    </source>
</evidence>
<protein>
    <submittedName>
        <fullName evidence="3">Uncharacterized protein</fullName>
    </submittedName>
</protein>
<evidence type="ECO:0000256" key="1">
    <source>
        <dbReference type="SAM" id="Coils"/>
    </source>
</evidence>
<dbReference type="AlphaFoldDB" id="A0A7J7LWK0"/>
<reference evidence="3 4" key="1">
    <citation type="journal article" date="2020" name="IScience">
        <title>Genome Sequencing of the Endangered Kingdonia uniflora (Circaeasteraceae, Ranunculales) Reveals Potential Mechanisms of Evolutionary Specialization.</title>
        <authorList>
            <person name="Sun Y."/>
            <person name="Deng T."/>
            <person name="Zhang A."/>
            <person name="Moore M.J."/>
            <person name="Landis J.B."/>
            <person name="Lin N."/>
            <person name="Zhang H."/>
            <person name="Zhang X."/>
            <person name="Huang J."/>
            <person name="Zhang X."/>
            <person name="Sun H."/>
            <person name="Wang H."/>
        </authorList>
    </citation>
    <scope>NUCLEOTIDE SEQUENCE [LARGE SCALE GENOMIC DNA]</scope>
    <source>
        <strain evidence="3">TB1705</strain>
        <tissue evidence="3">Leaf</tissue>
    </source>
</reference>
<name>A0A7J7LWK0_9MAGN</name>
<keyword evidence="4" id="KW-1185">Reference proteome</keyword>
<evidence type="ECO:0000256" key="2">
    <source>
        <dbReference type="SAM" id="MobiDB-lite"/>
    </source>
</evidence>
<accession>A0A7J7LWK0</accession>
<evidence type="ECO:0000313" key="4">
    <source>
        <dbReference type="Proteomes" id="UP000541444"/>
    </source>
</evidence>
<gene>
    <name evidence="3" type="ORF">GIB67_036745</name>
</gene>
<sequence>MVHFELEEWVLPFEISDIVQIMPRIHLSGIGKENNETLNSAKKTKKRNPKSKELEKSFEKELQGKFEELRVEKEKADELVKVCDEMLKQKEEEIESHGKE</sequence>
<proteinExistence type="predicted"/>
<organism evidence="3 4">
    <name type="scientific">Kingdonia uniflora</name>
    <dbReference type="NCBI Taxonomy" id="39325"/>
    <lineage>
        <taxon>Eukaryota</taxon>
        <taxon>Viridiplantae</taxon>
        <taxon>Streptophyta</taxon>
        <taxon>Embryophyta</taxon>
        <taxon>Tracheophyta</taxon>
        <taxon>Spermatophyta</taxon>
        <taxon>Magnoliopsida</taxon>
        <taxon>Ranunculales</taxon>
        <taxon>Circaeasteraceae</taxon>
        <taxon>Kingdonia</taxon>
    </lineage>
</organism>